<feature type="transmembrane region" description="Helical" evidence="2">
    <location>
        <begin position="65"/>
        <end position="87"/>
    </location>
</feature>
<sequence>MIKDIILSFKENIKQKTTNPFFGTLILVWIIHNWELIYTFFNFEPTKNLKDRIEYLSNYFSTIPFIKNILLCAGITFAVLITTYIFLNLSRLIINVFEKKLTPWVYKITDKSSVVLKEDYQLVQAERNQLFSKVEEEKTAKLKAQGEVTKLEEKISELLASKDITIEDVIDSNNDNTYDNSKIISLILKDENKRKVLDRLIDTSNNDDWFEVTKENMNDVNYFLRTDIIQITNKHGTNSDYRKYNFTDFGNNLKRDYINKTLHNKVLW</sequence>
<gene>
    <name evidence="3" type="ORF">ACFFVB_10925</name>
</gene>
<feature type="transmembrane region" description="Helical" evidence="2">
    <location>
        <begin position="21"/>
        <end position="41"/>
    </location>
</feature>
<keyword evidence="4" id="KW-1185">Reference proteome</keyword>
<dbReference type="Proteomes" id="UP001589605">
    <property type="component" value="Unassembled WGS sequence"/>
</dbReference>
<dbReference type="EMBL" id="JBHMEZ010000011">
    <property type="protein sequence ID" value="MFB9053588.1"/>
    <property type="molecule type" value="Genomic_DNA"/>
</dbReference>
<evidence type="ECO:0000256" key="1">
    <source>
        <dbReference type="SAM" id="Coils"/>
    </source>
</evidence>
<proteinExistence type="predicted"/>
<reference evidence="3 4" key="1">
    <citation type="submission" date="2024-09" db="EMBL/GenBank/DDBJ databases">
        <authorList>
            <person name="Sun Q."/>
            <person name="Mori K."/>
        </authorList>
    </citation>
    <scope>NUCLEOTIDE SEQUENCE [LARGE SCALE GENOMIC DNA]</scope>
    <source>
        <strain evidence="3 4">CECT 8286</strain>
    </source>
</reference>
<organism evidence="3 4">
    <name type="scientific">Formosa undariae</name>
    <dbReference type="NCBI Taxonomy" id="1325436"/>
    <lineage>
        <taxon>Bacteria</taxon>
        <taxon>Pseudomonadati</taxon>
        <taxon>Bacteroidota</taxon>
        <taxon>Flavobacteriia</taxon>
        <taxon>Flavobacteriales</taxon>
        <taxon>Flavobacteriaceae</taxon>
        <taxon>Formosa</taxon>
    </lineage>
</organism>
<accession>A0ABV5F381</accession>
<comment type="caution">
    <text evidence="3">The sequence shown here is derived from an EMBL/GenBank/DDBJ whole genome shotgun (WGS) entry which is preliminary data.</text>
</comment>
<keyword evidence="1" id="KW-0175">Coiled coil</keyword>
<dbReference type="RefSeq" id="WP_382382775.1">
    <property type="nucleotide sequence ID" value="NZ_JBHMEZ010000011.1"/>
</dbReference>
<evidence type="ECO:0000313" key="4">
    <source>
        <dbReference type="Proteomes" id="UP001589605"/>
    </source>
</evidence>
<feature type="coiled-coil region" evidence="1">
    <location>
        <begin position="134"/>
        <end position="161"/>
    </location>
</feature>
<evidence type="ECO:0000313" key="3">
    <source>
        <dbReference type="EMBL" id="MFB9053588.1"/>
    </source>
</evidence>
<keyword evidence="2" id="KW-0472">Membrane</keyword>
<keyword evidence="2" id="KW-1133">Transmembrane helix</keyword>
<keyword evidence="2" id="KW-0812">Transmembrane</keyword>
<evidence type="ECO:0000256" key="2">
    <source>
        <dbReference type="SAM" id="Phobius"/>
    </source>
</evidence>
<name>A0ABV5F381_9FLAO</name>
<protein>
    <submittedName>
        <fullName evidence="3">Uncharacterized protein</fullName>
    </submittedName>
</protein>